<dbReference type="InterPro" id="IPR040079">
    <property type="entry name" value="Glutathione_S-Trfase"/>
</dbReference>
<dbReference type="Pfam" id="PF02798">
    <property type="entry name" value="GST_N"/>
    <property type="match status" value="1"/>
</dbReference>
<dbReference type="SFLD" id="SFLDG00358">
    <property type="entry name" value="Main_(cytGST)"/>
    <property type="match status" value="1"/>
</dbReference>
<organism evidence="4">
    <name type="scientific">marine metagenome</name>
    <dbReference type="NCBI Taxonomy" id="408172"/>
    <lineage>
        <taxon>unclassified sequences</taxon>
        <taxon>metagenomes</taxon>
        <taxon>ecological metagenomes</taxon>
    </lineage>
</organism>
<sequence>MLEFYTAPTPNGWKVAMTLEEMGLDYQLQMVNLSGGEQQEASYLAINPNGRIPAIVDDGFPVFESGAIMLYLAEKTGKLIPRDIKGRSEVVQWLMFQMAGIGPMQGQAVVFVRYFPEDIPAAKDRYINESRRLYEVLDRRLEGREWLVNDFSIADIANWSWIRSHKWARVSVEGLDNLSRWMDQMRNRPACERGASIPPSPGRADLVKKGGAAIVTT</sequence>
<dbReference type="PANTHER" id="PTHR44051:SF22">
    <property type="entry name" value="DISULFIDE-BOND OXIDOREDUCTASE YGHU"/>
    <property type="match status" value="1"/>
</dbReference>
<dbReference type="AlphaFoldDB" id="A0A381P6H6"/>
<evidence type="ECO:0000259" key="2">
    <source>
        <dbReference type="PROSITE" id="PS50404"/>
    </source>
</evidence>
<keyword evidence="1" id="KW-0808">Transferase</keyword>
<dbReference type="FunFam" id="3.40.30.10:FF:000039">
    <property type="entry name" value="Glutathione S-transferase domain"/>
    <property type="match status" value="1"/>
</dbReference>
<dbReference type="InterPro" id="IPR010987">
    <property type="entry name" value="Glutathione-S-Trfase_C-like"/>
</dbReference>
<dbReference type="SUPFAM" id="SSF52833">
    <property type="entry name" value="Thioredoxin-like"/>
    <property type="match status" value="1"/>
</dbReference>
<proteinExistence type="predicted"/>
<dbReference type="PANTHER" id="PTHR44051">
    <property type="entry name" value="GLUTATHIONE S-TRANSFERASE-RELATED"/>
    <property type="match status" value="1"/>
</dbReference>
<dbReference type="InterPro" id="IPR036249">
    <property type="entry name" value="Thioredoxin-like_sf"/>
</dbReference>
<dbReference type="SUPFAM" id="SSF47616">
    <property type="entry name" value="GST C-terminal domain-like"/>
    <property type="match status" value="1"/>
</dbReference>
<dbReference type="Gene3D" id="1.20.1050.10">
    <property type="match status" value="1"/>
</dbReference>
<name>A0A381P6H6_9ZZZZ</name>
<evidence type="ECO:0008006" key="5">
    <source>
        <dbReference type="Google" id="ProtNLM"/>
    </source>
</evidence>
<evidence type="ECO:0000256" key="1">
    <source>
        <dbReference type="ARBA" id="ARBA00022679"/>
    </source>
</evidence>
<dbReference type="SFLD" id="SFLDG01151">
    <property type="entry name" value="Main.2:_Nu-like"/>
    <property type="match status" value="1"/>
</dbReference>
<dbReference type="PROSITE" id="PS50404">
    <property type="entry name" value="GST_NTER"/>
    <property type="match status" value="1"/>
</dbReference>
<feature type="domain" description="GST N-terminal" evidence="2">
    <location>
        <begin position="1"/>
        <end position="80"/>
    </location>
</feature>
<dbReference type="CDD" id="cd03048">
    <property type="entry name" value="GST_N_Ure2p_like"/>
    <property type="match status" value="1"/>
</dbReference>
<dbReference type="EMBL" id="UINC01000877">
    <property type="protein sequence ID" value="SUZ62555.1"/>
    <property type="molecule type" value="Genomic_DNA"/>
</dbReference>
<evidence type="ECO:0000259" key="3">
    <source>
        <dbReference type="PROSITE" id="PS50405"/>
    </source>
</evidence>
<accession>A0A381P6H6</accession>
<dbReference type="InterPro" id="IPR036282">
    <property type="entry name" value="Glutathione-S-Trfase_C_sf"/>
</dbReference>
<feature type="domain" description="GST C-terminal" evidence="3">
    <location>
        <begin position="83"/>
        <end position="202"/>
    </location>
</feature>
<dbReference type="InterPro" id="IPR004046">
    <property type="entry name" value="GST_C"/>
</dbReference>
<dbReference type="Pfam" id="PF00043">
    <property type="entry name" value="GST_C"/>
    <property type="match status" value="1"/>
</dbReference>
<reference evidence="4" key="1">
    <citation type="submission" date="2018-05" db="EMBL/GenBank/DDBJ databases">
        <authorList>
            <person name="Lanie J.A."/>
            <person name="Ng W.-L."/>
            <person name="Kazmierczak K.M."/>
            <person name="Andrzejewski T.M."/>
            <person name="Davidsen T.M."/>
            <person name="Wayne K.J."/>
            <person name="Tettelin H."/>
            <person name="Glass J.I."/>
            <person name="Rusch D."/>
            <person name="Podicherti R."/>
            <person name="Tsui H.-C.T."/>
            <person name="Winkler M.E."/>
        </authorList>
    </citation>
    <scope>NUCLEOTIDE SEQUENCE</scope>
</reference>
<gene>
    <name evidence="4" type="ORF">METZ01_LOCUS15409</name>
</gene>
<dbReference type="GO" id="GO:0016740">
    <property type="term" value="F:transferase activity"/>
    <property type="evidence" value="ECO:0007669"/>
    <property type="project" value="UniProtKB-KW"/>
</dbReference>
<dbReference type="InterPro" id="IPR004045">
    <property type="entry name" value="Glutathione_S-Trfase_N"/>
</dbReference>
<dbReference type="SFLD" id="SFLDS00019">
    <property type="entry name" value="Glutathione_Transferase_(cytos"/>
    <property type="match status" value="1"/>
</dbReference>
<dbReference type="PROSITE" id="PS50405">
    <property type="entry name" value="GST_CTER"/>
    <property type="match status" value="1"/>
</dbReference>
<protein>
    <recommendedName>
        <fullName evidence="5">Glutathione S-transferase</fullName>
    </recommendedName>
</protein>
<evidence type="ECO:0000313" key="4">
    <source>
        <dbReference type="EMBL" id="SUZ62555.1"/>
    </source>
</evidence>
<dbReference type="Gene3D" id="3.40.30.10">
    <property type="entry name" value="Glutaredoxin"/>
    <property type="match status" value="1"/>
</dbReference>